<evidence type="ECO:0000313" key="7">
    <source>
        <dbReference type="Proteomes" id="UP000011185"/>
    </source>
</evidence>
<dbReference type="Proteomes" id="UP000011185">
    <property type="component" value="Unassembled WGS sequence"/>
</dbReference>
<dbReference type="InParanoid" id="L7JX74"/>
<evidence type="ECO:0000256" key="4">
    <source>
        <dbReference type="ARBA" id="ARBA00022829"/>
    </source>
</evidence>
<evidence type="ECO:0000256" key="1">
    <source>
        <dbReference type="ARBA" id="ARBA00000451"/>
    </source>
</evidence>
<dbReference type="GO" id="GO:0004197">
    <property type="term" value="F:cysteine-type endopeptidase activity"/>
    <property type="evidence" value="ECO:0007669"/>
    <property type="project" value="InterPro"/>
</dbReference>
<keyword evidence="4" id="KW-0159">Chromosome partition</keyword>
<dbReference type="HOGENOM" id="CLU_418614_0_0_1"/>
<organism evidence="6 7">
    <name type="scientific">Trachipleistophora hominis</name>
    <name type="common">Microsporidian parasite</name>
    <dbReference type="NCBI Taxonomy" id="72359"/>
    <lineage>
        <taxon>Eukaryota</taxon>
        <taxon>Fungi</taxon>
        <taxon>Fungi incertae sedis</taxon>
        <taxon>Microsporidia</taxon>
        <taxon>Pleistophoridae</taxon>
        <taxon>Trachipleistophora</taxon>
    </lineage>
</organism>
<dbReference type="InterPro" id="IPR030397">
    <property type="entry name" value="SEPARIN_core_dom"/>
</dbReference>
<dbReference type="EMBL" id="JH993888">
    <property type="protein sequence ID" value="ELQ76029.1"/>
    <property type="molecule type" value="Genomic_DNA"/>
</dbReference>
<gene>
    <name evidence="6" type="ORF">THOM_1027</name>
</gene>
<sequence length="621" mass="73358">MSFLRYKNEVLNELAHPDGINEEAAQKIINKILKMDKNAEDYDFHIQLGFEIALKMKKRTKILIALWERGSFQIRKAIFEILRDEKYDSKELMASFEVIKFRLGYCIDKERLKALLTQINAKLRNKIVKILEFYGFYTKEFVYRPQKERVWNYWDLCHESVYEIDDVFLKEVEPSNSTKKVKIVSDINEITIKVLDSIGNIREMVYFHTADEPESIEMIKRGKYAELVADSKCRYNTESYAYFCLGDYHNTRKVLLSGLKHAENDEQYSDYVDKLLLLDRVAHISGVHPNILVKFNNDWHRNRTERQIRFRDCHNKYRDFKNFITMRFNDFRARMVDFNEYVYLFYCKDGRLTIYDCKNNVKTRTSVEISDKILQLRTLLNRSKETVARKVTSPESIRKWWIDRYNIDNDLEKLVSFKLNYKFEGEITICLDEDLTEFPFERTCELRKCNVFRLSCSEYVFRDQKHLVLKKLTISCIAGGINLRKTEQRISKFTEKHGIDSIVSENTEIFAFFGHGSGIKHIQMYTPSVMLLFGCSSVRLIERQNFQKVGVPVKYLNTSQIILGCLWDVTDYDIDMFGTCLIELISNGETIHKAIDKAKLRMRLKWLNGASIVVYGRLSAK</sequence>
<name>L7JX74_TRAHO</name>
<dbReference type="InterPro" id="IPR005314">
    <property type="entry name" value="Peptidase_C50"/>
</dbReference>
<keyword evidence="7" id="KW-1185">Reference proteome</keyword>
<dbReference type="Pfam" id="PF03568">
    <property type="entry name" value="Separin_C"/>
    <property type="match status" value="1"/>
</dbReference>
<dbReference type="VEuPathDB" id="MicrosporidiaDB:THOM_1027"/>
<dbReference type="GO" id="GO:0006508">
    <property type="term" value="P:proteolysis"/>
    <property type="evidence" value="ECO:0007669"/>
    <property type="project" value="InterPro"/>
</dbReference>
<dbReference type="EC" id="3.4.22.49" evidence="2"/>
<proteinExistence type="predicted"/>
<evidence type="ECO:0000313" key="6">
    <source>
        <dbReference type="EMBL" id="ELQ76029.1"/>
    </source>
</evidence>
<accession>L7JX74</accession>
<dbReference type="GO" id="GO:0051307">
    <property type="term" value="P:meiotic chromosome separation"/>
    <property type="evidence" value="ECO:0007669"/>
    <property type="project" value="TreeGrafter"/>
</dbReference>
<evidence type="ECO:0000259" key="5">
    <source>
        <dbReference type="PROSITE" id="PS51700"/>
    </source>
</evidence>
<dbReference type="GO" id="GO:0072686">
    <property type="term" value="C:mitotic spindle"/>
    <property type="evidence" value="ECO:0007669"/>
    <property type="project" value="TreeGrafter"/>
</dbReference>
<dbReference type="GO" id="GO:0005737">
    <property type="term" value="C:cytoplasm"/>
    <property type="evidence" value="ECO:0007669"/>
    <property type="project" value="TreeGrafter"/>
</dbReference>
<dbReference type="PROSITE" id="PS51700">
    <property type="entry name" value="SEPARIN"/>
    <property type="match status" value="1"/>
</dbReference>
<dbReference type="GO" id="GO:0005634">
    <property type="term" value="C:nucleus"/>
    <property type="evidence" value="ECO:0007669"/>
    <property type="project" value="InterPro"/>
</dbReference>
<dbReference type="PANTHER" id="PTHR12792:SF0">
    <property type="entry name" value="SEPARIN"/>
    <property type="match status" value="1"/>
</dbReference>
<dbReference type="PANTHER" id="PTHR12792">
    <property type="entry name" value="EXTRA SPINDLE POLES 1-RELATED"/>
    <property type="match status" value="1"/>
</dbReference>
<keyword evidence="3 6" id="KW-0378">Hydrolase</keyword>
<feature type="domain" description="Peptidase C50" evidence="5">
    <location>
        <begin position="448"/>
        <end position="546"/>
    </location>
</feature>
<evidence type="ECO:0000256" key="2">
    <source>
        <dbReference type="ARBA" id="ARBA00012489"/>
    </source>
</evidence>
<comment type="catalytic activity">
    <reaction evidence="1">
        <text>All bonds known to be hydrolyzed by this endopeptidase have arginine in P1 and an acidic residue in P4. P6 is often occupied by an acidic residue or by a hydroxy-amino-acid residue, the phosphorylation of which enhances cleavage.</text>
        <dbReference type="EC" id="3.4.22.49"/>
    </reaction>
</comment>
<protein>
    <recommendedName>
        <fullName evidence="2">separase</fullName>
        <ecNumber evidence="2">3.4.22.49</ecNumber>
    </recommendedName>
</protein>
<dbReference type="STRING" id="72359.L7JX74"/>
<dbReference type="OMA" id="YDIDMFG"/>
<evidence type="ECO:0000256" key="3">
    <source>
        <dbReference type="ARBA" id="ARBA00022801"/>
    </source>
</evidence>
<dbReference type="OrthoDB" id="10255632at2759"/>
<dbReference type="AlphaFoldDB" id="L7JX74"/>
<reference evidence="6 7" key="1">
    <citation type="journal article" date="2012" name="PLoS Pathog.">
        <title>The genome of the obligate intracellular parasite Trachipleistophora hominis: new insights into microsporidian genome dynamics and reductive evolution.</title>
        <authorList>
            <person name="Heinz E."/>
            <person name="Williams T.A."/>
            <person name="Nakjang S."/>
            <person name="Noel C.J."/>
            <person name="Swan D.C."/>
            <person name="Goldberg A.V."/>
            <person name="Harris S.R."/>
            <person name="Weinmaier T."/>
            <person name="Markert S."/>
            <person name="Becher D."/>
            <person name="Bernhardt J."/>
            <person name="Dagan T."/>
            <person name="Hacker C."/>
            <person name="Lucocq J.M."/>
            <person name="Schweder T."/>
            <person name="Rattei T."/>
            <person name="Hall N."/>
            <person name="Hirt R.P."/>
            <person name="Embley T.M."/>
        </authorList>
    </citation>
    <scope>NUCLEOTIDE SEQUENCE [LARGE SCALE GENOMIC DNA]</scope>
</reference>